<dbReference type="EMBL" id="JBHUDC010000004">
    <property type="protein sequence ID" value="MFD1513568.1"/>
    <property type="molecule type" value="Genomic_DNA"/>
</dbReference>
<protein>
    <submittedName>
        <fullName evidence="1">Uncharacterized protein</fullName>
    </submittedName>
</protein>
<evidence type="ECO:0000313" key="1">
    <source>
        <dbReference type="EMBL" id="MFD1513568.1"/>
    </source>
</evidence>
<organism evidence="1 2">
    <name type="scientific">Halomarina rubra</name>
    <dbReference type="NCBI Taxonomy" id="2071873"/>
    <lineage>
        <taxon>Archaea</taxon>
        <taxon>Methanobacteriati</taxon>
        <taxon>Methanobacteriota</taxon>
        <taxon>Stenosarchaea group</taxon>
        <taxon>Halobacteria</taxon>
        <taxon>Halobacteriales</taxon>
        <taxon>Natronomonadaceae</taxon>
        <taxon>Halomarina</taxon>
    </lineage>
</organism>
<dbReference type="Proteomes" id="UP001597187">
    <property type="component" value="Unassembled WGS sequence"/>
</dbReference>
<accession>A0ABD6AVH5</accession>
<sequence>MNRRSLLASLGLAPASMLAGCSGSCSQGFFGTSMPHDGEITVKRTDTVPEQATIIRFSELSDSEQSILQTGVDDGVVRACLDDNDEQASAMESFSNRMKGEETYLEYKTNHYALGVRMADEVYGSGTAPLSESDVDPCC</sequence>
<gene>
    <name evidence="1" type="ORF">ACFSBT_09785</name>
</gene>
<comment type="caution">
    <text evidence="1">The sequence shown here is derived from an EMBL/GenBank/DDBJ whole genome shotgun (WGS) entry which is preliminary data.</text>
</comment>
<evidence type="ECO:0000313" key="2">
    <source>
        <dbReference type="Proteomes" id="UP001597187"/>
    </source>
</evidence>
<dbReference type="RefSeq" id="WP_250873543.1">
    <property type="nucleotide sequence ID" value="NZ_JALXFV010000004.1"/>
</dbReference>
<keyword evidence="2" id="KW-1185">Reference proteome</keyword>
<name>A0ABD6AVH5_9EURY</name>
<proteinExistence type="predicted"/>
<dbReference type="AlphaFoldDB" id="A0ABD6AVH5"/>
<reference evidence="1 2" key="1">
    <citation type="journal article" date="2019" name="Int. J. Syst. Evol. Microbiol.">
        <title>The Global Catalogue of Microorganisms (GCM) 10K type strain sequencing project: providing services to taxonomists for standard genome sequencing and annotation.</title>
        <authorList>
            <consortium name="The Broad Institute Genomics Platform"/>
            <consortium name="The Broad Institute Genome Sequencing Center for Infectious Disease"/>
            <person name="Wu L."/>
            <person name="Ma J."/>
        </authorList>
    </citation>
    <scope>NUCLEOTIDE SEQUENCE [LARGE SCALE GENOMIC DNA]</scope>
    <source>
        <strain evidence="1 2">CGMCC 1.12563</strain>
    </source>
</reference>
<dbReference type="PROSITE" id="PS51257">
    <property type="entry name" value="PROKAR_LIPOPROTEIN"/>
    <property type="match status" value="1"/>
</dbReference>